<protein>
    <recommendedName>
        <fullName evidence="3">DUF4238 domain-containing protein</fullName>
    </recommendedName>
</protein>
<dbReference type="Proteomes" id="UP000234473">
    <property type="component" value="Unassembled WGS sequence"/>
</dbReference>
<evidence type="ECO:0008006" key="3">
    <source>
        <dbReference type="Google" id="ProtNLM"/>
    </source>
</evidence>
<dbReference type="AlphaFoldDB" id="A0A2N5ALF3"/>
<name>A0A2N5ALF3_KLEVA</name>
<comment type="caution">
    <text evidence="1">The sequence shown here is derived from an EMBL/GenBank/DDBJ whole genome shotgun (WGS) entry which is preliminary data.</text>
</comment>
<sequence length="323" mass="37522">MKVYRFKLINEGFLKLRCPEKKRIKYLSCGDDLFSLAVFDDDTRLNMEKYFGYFEAEYNDRVSKFLSDIATKIQNSGEGLYKVDGSEFISDIKFFQKIKFLNFIRNPHNIRRALKLFDFARDYIVHGTGGDFQLILNALIKNKKTHRDYVCRTYGVTSSEFDSWIKLILLFVYFDDNMMNPTLDGMMDEFFKAKELHTAVIIAYYPEETRKSPLIPDVGSVVNDDMTYAFNISRSCFIVLEHTLLESEYSRNNAKKVADLMGVPFTDDFFEVYKKHLQGEKLISIYIDDDELLSGYNSKCIEVSKEFVYSSSAVVHGADVIRA</sequence>
<reference evidence="1 2" key="1">
    <citation type="submission" date="2017-11" db="EMBL/GenBank/DDBJ databases">
        <authorList>
            <person name="Han C.G."/>
        </authorList>
    </citation>
    <scope>NUCLEOTIDE SEQUENCE [LARGE SCALE GENOMIC DNA]</scope>
    <source>
        <strain evidence="1 2">A5</strain>
    </source>
</reference>
<organism evidence="1 2">
    <name type="scientific">Klebsiella variicola</name>
    <dbReference type="NCBI Taxonomy" id="244366"/>
    <lineage>
        <taxon>Bacteria</taxon>
        <taxon>Pseudomonadati</taxon>
        <taxon>Pseudomonadota</taxon>
        <taxon>Gammaproteobacteria</taxon>
        <taxon>Enterobacterales</taxon>
        <taxon>Enterobacteriaceae</taxon>
        <taxon>Klebsiella/Raoultella group</taxon>
        <taxon>Klebsiella</taxon>
        <taxon>Klebsiella pneumoniae complex</taxon>
    </lineage>
</organism>
<evidence type="ECO:0000313" key="1">
    <source>
        <dbReference type="EMBL" id="PLP48205.1"/>
    </source>
</evidence>
<dbReference type="EMBL" id="PICB01000125">
    <property type="protein sequence ID" value="PLP48205.1"/>
    <property type="molecule type" value="Genomic_DNA"/>
</dbReference>
<gene>
    <name evidence="1" type="ORF">CWM98_04375</name>
</gene>
<reference evidence="1 2" key="2">
    <citation type="submission" date="2018-01" db="EMBL/GenBank/DDBJ databases">
        <title>Genomic study of Klebsiella pneumoniae.</title>
        <authorList>
            <person name="Yang Y."/>
            <person name="Bicalho R."/>
        </authorList>
    </citation>
    <scope>NUCLEOTIDE SEQUENCE [LARGE SCALE GENOMIC DNA]</scope>
    <source>
        <strain evidence="1 2">A5</strain>
    </source>
</reference>
<proteinExistence type="predicted"/>
<evidence type="ECO:0000313" key="2">
    <source>
        <dbReference type="Proteomes" id="UP000234473"/>
    </source>
</evidence>
<accession>A0A2N5ALF3</accession>